<keyword evidence="1" id="KW-0812">Transmembrane</keyword>
<evidence type="ECO:0000313" key="3">
    <source>
        <dbReference type="EMBL" id="MFD2024140.1"/>
    </source>
</evidence>
<gene>
    <name evidence="3" type="ORF">ACFSL2_01295</name>
</gene>
<keyword evidence="1" id="KW-1133">Transmembrane helix</keyword>
<keyword evidence="4" id="KW-1185">Reference proteome</keyword>
<feature type="transmembrane region" description="Helical" evidence="1">
    <location>
        <begin position="30"/>
        <end position="47"/>
    </location>
</feature>
<evidence type="ECO:0000313" key="4">
    <source>
        <dbReference type="Proteomes" id="UP001597338"/>
    </source>
</evidence>
<dbReference type="EMBL" id="JBHUHF010000001">
    <property type="protein sequence ID" value="MFD2024140.1"/>
    <property type="molecule type" value="Genomic_DNA"/>
</dbReference>
<name>A0ABW4V3Q6_9MICO</name>
<keyword evidence="1" id="KW-0472">Membrane</keyword>
<dbReference type="Pfam" id="PF20182">
    <property type="entry name" value="DUF6545"/>
    <property type="match status" value="1"/>
</dbReference>
<protein>
    <submittedName>
        <fullName evidence="3">DUF6545 domain-containing protein</fullName>
    </submittedName>
</protein>
<dbReference type="Proteomes" id="UP001597338">
    <property type="component" value="Unassembled WGS sequence"/>
</dbReference>
<feature type="transmembrane region" description="Helical" evidence="1">
    <location>
        <begin position="168"/>
        <end position="189"/>
    </location>
</feature>
<dbReference type="RefSeq" id="WP_377183900.1">
    <property type="nucleotide sequence ID" value="NZ_JBHUHF010000001.1"/>
</dbReference>
<evidence type="ECO:0000256" key="1">
    <source>
        <dbReference type="SAM" id="Phobius"/>
    </source>
</evidence>
<feature type="transmembrane region" description="Helical" evidence="1">
    <location>
        <begin position="6"/>
        <end position="23"/>
    </location>
</feature>
<sequence>MLSVLIVGVAAATVVLISFVHKGRGDRSKLLRYAVITMFIAAVLRELEPVQGVPVIDLLKRLTFLVTQTSSILLMLTFRRRSVTLRAARKIWAVTAAIGVLTATLVWFVPTHADGTLYTHLEAAGSPAGMAYYGLYEATMAVTALVVAVGCWSALVRTGQPIVARLSLIMIAVAAVGTMVYVALGWYSLSGGAADTSELRGQVYLLTLVLLLVGLAIGGLRKIVVEGQQALTIYTATDVIEPLWRAVVTLHPDVVLPSEGFSRRERMIRLVVETHDALTLIRSDSDHALDVVRDRYGDDPKLTAGLLLHLLGEDAVPRSPGRVTRLLMRLISGTKNEALMSSIRDLYAIRRACGSRDQWWKPALVT</sequence>
<feature type="transmembrane region" description="Helical" evidence="1">
    <location>
        <begin position="201"/>
        <end position="220"/>
    </location>
</feature>
<evidence type="ECO:0000259" key="2">
    <source>
        <dbReference type="Pfam" id="PF20182"/>
    </source>
</evidence>
<feature type="transmembrane region" description="Helical" evidence="1">
    <location>
        <begin position="91"/>
        <end position="110"/>
    </location>
</feature>
<feature type="domain" description="DUF6545" evidence="2">
    <location>
        <begin position="236"/>
        <end position="283"/>
    </location>
</feature>
<organism evidence="3 4">
    <name type="scientific">Promicromonospora aerolata</name>
    <dbReference type="NCBI Taxonomy" id="195749"/>
    <lineage>
        <taxon>Bacteria</taxon>
        <taxon>Bacillati</taxon>
        <taxon>Actinomycetota</taxon>
        <taxon>Actinomycetes</taxon>
        <taxon>Micrococcales</taxon>
        <taxon>Promicromonosporaceae</taxon>
        <taxon>Promicromonospora</taxon>
    </lineage>
</organism>
<feature type="transmembrane region" description="Helical" evidence="1">
    <location>
        <begin position="59"/>
        <end position="79"/>
    </location>
</feature>
<proteinExistence type="predicted"/>
<dbReference type="InterPro" id="IPR046675">
    <property type="entry name" value="DUF6545"/>
</dbReference>
<reference evidence="4" key="1">
    <citation type="journal article" date="2019" name="Int. J. Syst. Evol. Microbiol.">
        <title>The Global Catalogue of Microorganisms (GCM) 10K type strain sequencing project: providing services to taxonomists for standard genome sequencing and annotation.</title>
        <authorList>
            <consortium name="The Broad Institute Genomics Platform"/>
            <consortium name="The Broad Institute Genome Sequencing Center for Infectious Disease"/>
            <person name="Wu L."/>
            <person name="Ma J."/>
        </authorList>
    </citation>
    <scope>NUCLEOTIDE SEQUENCE [LARGE SCALE GENOMIC DNA]</scope>
    <source>
        <strain evidence="4">CCM 7043</strain>
    </source>
</reference>
<feature type="transmembrane region" description="Helical" evidence="1">
    <location>
        <begin position="130"/>
        <end position="156"/>
    </location>
</feature>
<accession>A0ABW4V3Q6</accession>
<comment type="caution">
    <text evidence="3">The sequence shown here is derived from an EMBL/GenBank/DDBJ whole genome shotgun (WGS) entry which is preliminary data.</text>
</comment>